<gene>
    <name evidence="1" type="ORF">GH741_16905</name>
</gene>
<proteinExistence type="predicted"/>
<evidence type="ECO:0000313" key="2">
    <source>
        <dbReference type="Proteomes" id="UP000799092"/>
    </source>
</evidence>
<dbReference type="Proteomes" id="UP000799092">
    <property type="component" value="Unassembled WGS sequence"/>
</dbReference>
<sequence length="114" mass="12818">MKLVNLSTNETVATNIKRAYTFLKRLKGLMFTKKLHSDTGLHIKPCRSVHTFFMKYAIDVLYLDVGNQVIAIDESMVPGKVGKLYKDATSVIELPAGSVTENKIEIGHKLNFVY</sequence>
<dbReference type="EMBL" id="WJNG01000015">
    <property type="protein sequence ID" value="MRH44325.1"/>
    <property type="molecule type" value="Genomic_DNA"/>
</dbReference>
<evidence type="ECO:0000313" key="1">
    <source>
        <dbReference type="EMBL" id="MRH44325.1"/>
    </source>
</evidence>
<dbReference type="RefSeq" id="WP_153737929.1">
    <property type="nucleotide sequence ID" value="NZ_WJNG01000015.1"/>
</dbReference>
<name>A0A6A8DF47_9BACI</name>
<dbReference type="PANTHER" id="PTHR37953">
    <property type="entry name" value="UPF0127 PROTEIN MJ1496"/>
    <property type="match status" value="1"/>
</dbReference>
<organism evidence="1 2">
    <name type="scientific">Aquibacillus halophilus</name>
    <dbReference type="NCBI Taxonomy" id="930132"/>
    <lineage>
        <taxon>Bacteria</taxon>
        <taxon>Bacillati</taxon>
        <taxon>Bacillota</taxon>
        <taxon>Bacilli</taxon>
        <taxon>Bacillales</taxon>
        <taxon>Bacillaceae</taxon>
        <taxon>Aquibacillus</taxon>
    </lineage>
</organism>
<comment type="caution">
    <text evidence="1">The sequence shown here is derived from an EMBL/GenBank/DDBJ whole genome shotgun (WGS) entry which is preliminary data.</text>
</comment>
<reference evidence="1" key="1">
    <citation type="submission" date="2019-11" db="EMBL/GenBank/DDBJ databases">
        <authorList>
            <person name="Li J."/>
        </authorList>
    </citation>
    <scope>NUCLEOTIDE SEQUENCE</scope>
    <source>
        <strain evidence="1">B6B</strain>
    </source>
</reference>
<dbReference type="Gene3D" id="2.60.120.1140">
    <property type="entry name" value="Protein of unknown function DUF192"/>
    <property type="match status" value="1"/>
</dbReference>
<keyword evidence="2" id="KW-1185">Reference proteome</keyword>
<dbReference type="PANTHER" id="PTHR37953:SF1">
    <property type="entry name" value="UPF0127 PROTEIN MJ1496"/>
    <property type="match status" value="1"/>
</dbReference>
<accession>A0A6A8DF47</accession>
<dbReference type="InterPro" id="IPR003795">
    <property type="entry name" value="DUF192"/>
</dbReference>
<protein>
    <submittedName>
        <fullName evidence="1">DUF192 domain-containing protein</fullName>
    </submittedName>
</protein>
<dbReference type="OrthoDB" id="9813379at2"/>
<dbReference type="InterPro" id="IPR038695">
    <property type="entry name" value="Saro_0823-like_sf"/>
</dbReference>
<dbReference type="AlphaFoldDB" id="A0A6A8DF47"/>
<dbReference type="Pfam" id="PF02643">
    <property type="entry name" value="DUF192"/>
    <property type="match status" value="1"/>
</dbReference>